<reference evidence="1" key="1">
    <citation type="submission" date="2020-05" db="EMBL/GenBank/DDBJ databases">
        <authorList>
            <person name="Chiriac C."/>
            <person name="Salcher M."/>
            <person name="Ghai R."/>
            <person name="Kavagutti S V."/>
        </authorList>
    </citation>
    <scope>NUCLEOTIDE SEQUENCE</scope>
</reference>
<proteinExistence type="predicted"/>
<dbReference type="EMBL" id="LR797001">
    <property type="protein sequence ID" value="CAB4180424.1"/>
    <property type="molecule type" value="Genomic_DNA"/>
</dbReference>
<protein>
    <submittedName>
        <fullName evidence="1">Uncharacterized protein</fullName>
    </submittedName>
</protein>
<sequence>MSTDITLFREAGAVAPVRATTLDALTKSLMGSSGGNKNISIRSSRFRMVVDGQEVSVSDGHSLDVTIINASDHIGRKYYDQPYKDGEKLMPVCWSSDGAKPSPTCEKPQASLCVTCPMNINGSGQGTSKACRYNRLLAVVIGTPEEHSDIYRMDIPAMSIFGKVENGKMPLNAYAKFIGGNGLTVSSVVTEIRFDPDASTPKLTFRAVKPLNLDQIDVALDLGKDPEAIDATTINFGSSTKKATTFIAAPVAPVFREATPDVVEFEEVAPIVREKKATPAVTKDLADVLSQWGDDEE</sequence>
<organism evidence="1">
    <name type="scientific">uncultured Caudovirales phage</name>
    <dbReference type="NCBI Taxonomy" id="2100421"/>
    <lineage>
        <taxon>Viruses</taxon>
        <taxon>Duplodnaviria</taxon>
        <taxon>Heunggongvirae</taxon>
        <taxon>Uroviricota</taxon>
        <taxon>Caudoviricetes</taxon>
        <taxon>Peduoviridae</taxon>
        <taxon>Maltschvirus</taxon>
        <taxon>Maltschvirus maltsch</taxon>
    </lineage>
</organism>
<accession>A0A6J5QL75</accession>
<name>A0A6J5QL75_9CAUD</name>
<gene>
    <name evidence="1" type="ORF">UFOVP1043_32</name>
</gene>
<evidence type="ECO:0000313" key="1">
    <source>
        <dbReference type="EMBL" id="CAB4180424.1"/>
    </source>
</evidence>